<accession>A0A645J7D7</accession>
<gene>
    <name evidence="1" type="ORF">SDC9_206316</name>
</gene>
<comment type="caution">
    <text evidence="1">The sequence shown here is derived from an EMBL/GenBank/DDBJ whole genome shotgun (WGS) entry which is preliminary data.</text>
</comment>
<dbReference type="EMBL" id="VSSQ01131514">
    <property type="protein sequence ID" value="MPN58609.1"/>
    <property type="molecule type" value="Genomic_DNA"/>
</dbReference>
<organism evidence="1">
    <name type="scientific">bioreactor metagenome</name>
    <dbReference type="NCBI Taxonomy" id="1076179"/>
    <lineage>
        <taxon>unclassified sequences</taxon>
        <taxon>metagenomes</taxon>
        <taxon>ecological metagenomes</taxon>
    </lineage>
</organism>
<proteinExistence type="predicted"/>
<dbReference type="AlphaFoldDB" id="A0A645J7D7"/>
<sequence length="109" mass="11980">MAMYNSFGIVSTDGYAAGFERVPGEIAAVKRIGNLNPPIARARENVGMPFVRETPFGTVWISDKGGALFFYDAVKEIKLDLPKGWTVDGYSGNTLRNIPENTVILLKKK</sequence>
<protein>
    <submittedName>
        <fullName evidence="1">Uncharacterized protein</fullName>
    </submittedName>
</protein>
<name>A0A645J7D7_9ZZZZ</name>
<reference evidence="1" key="1">
    <citation type="submission" date="2019-08" db="EMBL/GenBank/DDBJ databases">
        <authorList>
            <person name="Kucharzyk K."/>
            <person name="Murdoch R.W."/>
            <person name="Higgins S."/>
            <person name="Loffler F."/>
        </authorList>
    </citation>
    <scope>NUCLEOTIDE SEQUENCE</scope>
</reference>
<evidence type="ECO:0000313" key="1">
    <source>
        <dbReference type="EMBL" id="MPN58609.1"/>
    </source>
</evidence>